<protein>
    <submittedName>
        <fullName evidence="6">TetR family transcriptional regulator</fullName>
    </submittedName>
</protein>
<dbReference type="InterPro" id="IPR009057">
    <property type="entry name" value="Homeodomain-like_sf"/>
</dbReference>
<evidence type="ECO:0000259" key="5">
    <source>
        <dbReference type="PROSITE" id="PS50977"/>
    </source>
</evidence>
<evidence type="ECO:0000313" key="7">
    <source>
        <dbReference type="Proteomes" id="UP001064971"/>
    </source>
</evidence>
<evidence type="ECO:0000256" key="1">
    <source>
        <dbReference type="ARBA" id="ARBA00023015"/>
    </source>
</evidence>
<dbReference type="PRINTS" id="PR00455">
    <property type="entry name" value="HTHTETR"/>
</dbReference>
<dbReference type="SUPFAM" id="SSF46689">
    <property type="entry name" value="Homeodomain-like"/>
    <property type="match status" value="1"/>
</dbReference>
<keyword evidence="7" id="KW-1185">Reference proteome</keyword>
<dbReference type="EMBL" id="AP026563">
    <property type="protein sequence ID" value="BDP44648.1"/>
    <property type="molecule type" value="Genomic_DNA"/>
</dbReference>
<reference evidence="6" key="1">
    <citation type="submission" date="2022-07" db="EMBL/GenBank/DDBJ databases">
        <title>Complete Genome Sequence of the Radioresistant Bacterium Deinococcus aetherius ST0316, Isolated from the Air Dust collected in Lower Stratosphere above Japan.</title>
        <authorList>
            <person name="Satoh K."/>
            <person name="Hagiwara K."/>
            <person name="Katsumata K."/>
            <person name="Kubo A."/>
            <person name="Yokobori S."/>
            <person name="Yamagishi A."/>
            <person name="Oono Y."/>
            <person name="Narumi I."/>
        </authorList>
    </citation>
    <scope>NUCLEOTIDE SEQUENCE</scope>
    <source>
        <strain evidence="6">ST0316</strain>
        <plasmid evidence="6">pDAETH-3</plasmid>
    </source>
</reference>
<dbReference type="Pfam" id="PF00440">
    <property type="entry name" value="TetR_N"/>
    <property type="match status" value="1"/>
</dbReference>
<dbReference type="RefSeq" id="WP_264778589.1">
    <property type="nucleotide sequence ID" value="NZ_AP026563.1"/>
</dbReference>
<name>A0ABM8ALF6_9DEIO</name>
<feature type="DNA-binding region" description="H-T-H motif" evidence="4">
    <location>
        <begin position="42"/>
        <end position="61"/>
    </location>
</feature>
<evidence type="ECO:0000256" key="2">
    <source>
        <dbReference type="ARBA" id="ARBA00023125"/>
    </source>
</evidence>
<dbReference type="Pfam" id="PF17918">
    <property type="entry name" value="TetR_C_15"/>
    <property type="match status" value="1"/>
</dbReference>
<dbReference type="PANTHER" id="PTHR30055:SF234">
    <property type="entry name" value="HTH-TYPE TRANSCRIPTIONAL REGULATOR BETI"/>
    <property type="match status" value="1"/>
</dbReference>
<dbReference type="PROSITE" id="PS50977">
    <property type="entry name" value="HTH_TETR_2"/>
    <property type="match status" value="1"/>
</dbReference>
<dbReference type="PANTHER" id="PTHR30055">
    <property type="entry name" value="HTH-TYPE TRANSCRIPTIONAL REGULATOR RUTR"/>
    <property type="match status" value="1"/>
</dbReference>
<keyword evidence="6" id="KW-0614">Plasmid</keyword>
<dbReference type="PROSITE" id="PS01081">
    <property type="entry name" value="HTH_TETR_1"/>
    <property type="match status" value="1"/>
</dbReference>
<dbReference type="Proteomes" id="UP001064971">
    <property type="component" value="Plasmid pDAETH-3"/>
</dbReference>
<geneLocation type="plasmid" evidence="6 7">
    <name>pDAETH-3</name>
</geneLocation>
<dbReference type="InterPro" id="IPR041669">
    <property type="entry name" value="TetR_C_15"/>
</dbReference>
<dbReference type="InterPro" id="IPR023772">
    <property type="entry name" value="DNA-bd_HTH_TetR-type_CS"/>
</dbReference>
<proteinExistence type="predicted"/>
<keyword evidence="3" id="KW-0804">Transcription</keyword>
<keyword evidence="1" id="KW-0805">Transcription regulation</keyword>
<evidence type="ECO:0000313" key="6">
    <source>
        <dbReference type="EMBL" id="BDP44648.1"/>
    </source>
</evidence>
<gene>
    <name evidence="6" type="ORF">DAETH_46170</name>
</gene>
<keyword evidence="2 4" id="KW-0238">DNA-binding</keyword>
<dbReference type="InterPro" id="IPR050109">
    <property type="entry name" value="HTH-type_TetR-like_transc_reg"/>
</dbReference>
<dbReference type="Gene3D" id="1.10.357.10">
    <property type="entry name" value="Tetracycline Repressor, domain 2"/>
    <property type="match status" value="1"/>
</dbReference>
<sequence>MTSKDAVQPRRRPRQVRSRRRVAKILDAALHVFAERGYGATTTTAIAEQAGVSVGSLYQFFPNKEAVLYALSERFDASFFTWLDEALAGSEGHRSTVEWIDALFDALVEMDQQHPGLFRVLAHAYTSPEFARAERHFNQQVARRVVTLLTPLAPHLAAGQLEVVATVCVEVTHALFHLASTDEVAADDVLPEARRLLGAYLSSVTGAPPLRPGAVT</sequence>
<evidence type="ECO:0000256" key="4">
    <source>
        <dbReference type="PROSITE-ProRule" id="PRU00335"/>
    </source>
</evidence>
<dbReference type="InterPro" id="IPR001647">
    <property type="entry name" value="HTH_TetR"/>
</dbReference>
<organism evidence="6 7">
    <name type="scientific">Deinococcus aetherius</name>
    <dbReference type="NCBI Taxonomy" id="200252"/>
    <lineage>
        <taxon>Bacteria</taxon>
        <taxon>Thermotogati</taxon>
        <taxon>Deinococcota</taxon>
        <taxon>Deinococci</taxon>
        <taxon>Deinococcales</taxon>
        <taxon>Deinococcaceae</taxon>
        <taxon>Deinococcus</taxon>
    </lineage>
</organism>
<feature type="domain" description="HTH tetR-type" evidence="5">
    <location>
        <begin position="19"/>
        <end position="79"/>
    </location>
</feature>
<evidence type="ECO:0000256" key="3">
    <source>
        <dbReference type="ARBA" id="ARBA00023163"/>
    </source>
</evidence>
<accession>A0ABM8ALF6</accession>